<dbReference type="Proteomes" id="UP000735302">
    <property type="component" value="Unassembled WGS sequence"/>
</dbReference>
<feature type="domain" description="Integrase zinc-binding" evidence="1">
    <location>
        <begin position="2"/>
        <end position="54"/>
    </location>
</feature>
<dbReference type="Gene3D" id="1.10.340.70">
    <property type="match status" value="1"/>
</dbReference>
<evidence type="ECO:0000259" key="1">
    <source>
        <dbReference type="Pfam" id="PF17921"/>
    </source>
</evidence>
<dbReference type="AlphaFoldDB" id="A0AAV4AUN0"/>
<proteinExistence type="predicted"/>
<keyword evidence="3" id="KW-1185">Reference proteome</keyword>
<reference evidence="2 3" key="1">
    <citation type="journal article" date="2021" name="Elife">
        <title>Chloroplast acquisition without the gene transfer in kleptoplastic sea slugs, Plakobranchus ocellatus.</title>
        <authorList>
            <person name="Maeda T."/>
            <person name="Takahashi S."/>
            <person name="Yoshida T."/>
            <person name="Shimamura S."/>
            <person name="Takaki Y."/>
            <person name="Nagai Y."/>
            <person name="Toyoda A."/>
            <person name="Suzuki Y."/>
            <person name="Arimoto A."/>
            <person name="Ishii H."/>
            <person name="Satoh N."/>
            <person name="Nishiyama T."/>
            <person name="Hasebe M."/>
            <person name="Maruyama T."/>
            <person name="Minagawa J."/>
            <person name="Obokata J."/>
            <person name="Shigenobu S."/>
        </authorList>
    </citation>
    <scope>NUCLEOTIDE SEQUENCE [LARGE SCALE GENOMIC DNA]</scope>
</reference>
<dbReference type="InterPro" id="IPR036397">
    <property type="entry name" value="RNaseH_sf"/>
</dbReference>
<dbReference type="PANTHER" id="PTHR37984">
    <property type="entry name" value="PROTEIN CBG26694"/>
    <property type="match status" value="1"/>
</dbReference>
<gene>
    <name evidence="2" type="ORF">PoB_004129100</name>
</gene>
<dbReference type="Pfam" id="PF17921">
    <property type="entry name" value="Integrase_H2C2"/>
    <property type="match status" value="1"/>
</dbReference>
<dbReference type="InterPro" id="IPR012337">
    <property type="entry name" value="RNaseH-like_sf"/>
</dbReference>
<dbReference type="SUPFAM" id="SSF53098">
    <property type="entry name" value="Ribonuclease H-like"/>
    <property type="match status" value="1"/>
</dbReference>
<dbReference type="GO" id="GO:0003676">
    <property type="term" value="F:nucleic acid binding"/>
    <property type="evidence" value="ECO:0007669"/>
    <property type="project" value="InterPro"/>
</dbReference>
<dbReference type="InterPro" id="IPR050951">
    <property type="entry name" value="Retrovirus_Pol_polyprotein"/>
</dbReference>
<organism evidence="2 3">
    <name type="scientific">Plakobranchus ocellatus</name>
    <dbReference type="NCBI Taxonomy" id="259542"/>
    <lineage>
        <taxon>Eukaryota</taxon>
        <taxon>Metazoa</taxon>
        <taxon>Spiralia</taxon>
        <taxon>Lophotrochozoa</taxon>
        <taxon>Mollusca</taxon>
        <taxon>Gastropoda</taxon>
        <taxon>Heterobranchia</taxon>
        <taxon>Euthyneura</taxon>
        <taxon>Panpulmonata</taxon>
        <taxon>Sacoglossa</taxon>
        <taxon>Placobranchoidea</taxon>
        <taxon>Plakobranchidae</taxon>
        <taxon>Plakobranchus</taxon>
    </lineage>
</organism>
<dbReference type="PANTHER" id="PTHR37984:SF7">
    <property type="entry name" value="INTEGRASE CATALYTIC DOMAIN-CONTAINING PROTEIN"/>
    <property type="match status" value="1"/>
</dbReference>
<evidence type="ECO:0000313" key="3">
    <source>
        <dbReference type="Proteomes" id="UP000735302"/>
    </source>
</evidence>
<name>A0AAV4AUN0_9GAST</name>
<dbReference type="Gene3D" id="3.30.420.10">
    <property type="entry name" value="Ribonuclease H-like superfamily/Ribonuclease H"/>
    <property type="match status" value="1"/>
</dbReference>
<accession>A0AAV4AUN0</accession>
<sequence>MPPSLREQVLQSLPAAHQSVSQMCLQGESSFFWPGMTSAIINLCTRCCPCNIMAPSQPSAPPTPPIQPTYPSQCICPDFLTYAGHNRVVIVDRYSNGPIVERAARGSQGLISSLRRTFVTYGISDELSLVGGPEFMSTASTTFLKIREVNHRDSSVTFPHSNWRAEIGVKTIKRLIAENTGTSGNLNTASFQKSLPSVHQYT</sequence>
<comment type="caution">
    <text evidence="2">The sequence shown here is derived from an EMBL/GenBank/DDBJ whole genome shotgun (WGS) entry which is preliminary data.</text>
</comment>
<dbReference type="InterPro" id="IPR041588">
    <property type="entry name" value="Integrase_H2C2"/>
</dbReference>
<protein>
    <recommendedName>
        <fullName evidence="1">Integrase zinc-binding domain-containing protein</fullName>
    </recommendedName>
</protein>
<evidence type="ECO:0000313" key="2">
    <source>
        <dbReference type="EMBL" id="GFO14786.1"/>
    </source>
</evidence>
<dbReference type="EMBL" id="BLXT01004580">
    <property type="protein sequence ID" value="GFO14786.1"/>
    <property type="molecule type" value="Genomic_DNA"/>
</dbReference>